<dbReference type="PIRSF" id="PIRSF005639">
    <property type="entry name" value="Glut_amidoT_SNO"/>
    <property type="match status" value="1"/>
</dbReference>
<feature type="binding site" evidence="7 9">
    <location>
        <begin position="145"/>
        <end position="146"/>
    </location>
    <ligand>
        <name>L-glutamine</name>
        <dbReference type="ChEBI" id="CHEBI:58359"/>
    </ligand>
</feature>
<keyword evidence="3 7" id="KW-0663">Pyridoxal phosphate</keyword>
<dbReference type="STRING" id="2309.CF15_02080"/>
<dbReference type="NCBIfam" id="TIGR03800">
    <property type="entry name" value="PLP_synth_Pdx2"/>
    <property type="match status" value="1"/>
</dbReference>
<comment type="caution">
    <text evidence="10">The sequence shown here is derived from an EMBL/GenBank/DDBJ whole genome shotgun (WGS) entry which is preliminary data.</text>
</comment>
<gene>
    <name evidence="7" type="primary">pdxT</name>
    <name evidence="10" type="ORF">CF15_02080</name>
</gene>
<feature type="active site" description="Nucleophile" evidence="7 8">
    <location>
        <position position="84"/>
    </location>
</feature>
<evidence type="ECO:0000256" key="8">
    <source>
        <dbReference type="PIRSR" id="PIRSR005639-1"/>
    </source>
</evidence>
<dbReference type="EC" id="4.3.3.6" evidence="7"/>
<feature type="binding site" evidence="7 9">
    <location>
        <position position="116"/>
    </location>
    <ligand>
        <name>L-glutamine</name>
        <dbReference type="ChEBI" id="CHEBI:58359"/>
    </ligand>
</feature>
<dbReference type="FunFam" id="3.40.50.880:FF:000041">
    <property type="entry name" value="Glutamine amidotransferase subunit pdxT, putative"/>
    <property type="match status" value="1"/>
</dbReference>
<organism evidence="10 11">
    <name type="scientific">Pyrodictium occultum</name>
    <dbReference type="NCBI Taxonomy" id="2309"/>
    <lineage>
        <taxon>Archaea</taxon>
        <taxon>Thermoproteota</taxon>
        <taxon>Thermoprotei</taxon>
        <taxon>Desulfurococcales</taxon>
        <taxon>Pyrodictiaceae</taxon>
        <taxon>Pyrodictium</taxon>
    </lineage>
</organism>
<dbReference type="GO" id="GO:0004359">
    <property type="term" value="F:glutaminase activity"/>
    <property type="evidence" value="ECO:0007669"/>
    <property type="project" value="UniProtKB-UniRule"/>
</dbReference>
<feature type="active site" description="Charge relay system" evidence="7 8">
    <location>
        <position position="181"/>
    </location>
</feature>
<comment type="catalytic activity">
    <reaction evidence="7">
        <text>aldehydo-D-ribose 5-phosphate + D-glyceraldehyde 3-phosphate + L-glutamine = pyridoxal 5'-phosphate + L-glutamate + phosphate + 3 H2O + H(+)</text>
        <dbReference type="Rhea" id="RHEA:31507"/>
        <dbReference type="ChEBI" id="CHEBI:15377"/>
        <dbReference type="ChEBI" id="CHEBI:15378"/>
        <dbReference type="ChEBI" id="CHEBI:29985"/>
        <dbReference type="ChEBI" id="CHEBI:43474"/>
        <dbReference type="ChEBI" id="CHEBI:58273"/>
        <dbReference type="ChEBI" id="CHEBI:58359"/>
        <dbReference type="ChEBI" id="CHEBI:59776"/>
        <dbReference type="ChEBI" id="CHEBI:597326"/>
        <dbReference type="EC" id="4.3.3.6"/>
    </reaction>
</comment>
<dbReference type="AlphaFoldDB" id="A0A0V8RU88"/>
<dbReference type="GO" id="GO:1903600">
    <property type="term" value="C:glutaminase complex"/>
    <property type="evidence" value="ECO:0007669"/>
    <property type="project" value="TreeGrafter"/>
</dbReference>
<feature type="binding site" evidence="7 9">
    <location>
        <begin position="52"/>
        <end position="54"/>
    </location>
    <ligand>
        <name>L-glutamine</name>
        <dbReference type="ChEBI" id="CHEBI:58359"/>
    </ligand>
</feature>
<reference evidence="10 11" key="1">
    <citation type="submission" date="2015-11" db="EMBL/GenBank/DDBJ databases">
        <title>Genome sequence of Pyrodictium occultum PL-19, a marine hyperthermophilic archaeon isolated from Volcano, Italy.</title>
        <authorList>
            <person name="Utturkar S."/>
            <person name="Huber H."/>
            <person name="Leptihn S."/>
            <person name="Brown S."/>
            <person name="Stetter K.O."/>
            <person name="Podar M."/>
        </authorList>
    </citation>
    <scope>NUCLEOTIDE SEQUENCE [LARGE SCALE GENOMIC DNA]</scope>
    <source>
        <strain evidence="10 11">PL-19</strain>
    </source>
</reference>
<comment type="function">
    <text evidence="7">Catalyzes the hydrolysis of glutamine to glutamate and ammonia as part of the biosynthesis of pyridoxal 5'-phosphate. The resulting ammonia molecule is channeled to the active site of PdxS.</text>
</comment>
<comment type="subunit">
    <text evidence="7">In the presence of PdxS, forms a dodecamer of heterodimers. Only shows activity in the heterodimer.</text>
</comment>
<keyword evidence="2 7" id="KW-0378">Hydrolase</keyword>
<dbReference type="PANTHER" id="PTHR31559:SF0">
    <property type="entry name" value="PYRIDOXAL 5'-PHOSPHATE SYNTHASE SUBUNIT SNO1-RELATED"/>
    <property type="match status" value="1"/>
</dbReference>
<dbReference type="InterPro" id="IPR029062">
    <property type="entry name" value="Class_I_gatase-like"/>
</dbReference>
<dbReference type="PROSITE" id="PS51130">
    <property type="entry name" value="PDXT_SNO_2"/>
    <property type="match status" value="1"/>
</dbReference>
<dbReference type="GO" id="GO:0016740">
    <property type="term" value="F:transferase activity"/>
    <property type="evidence" value="ECO:0007669"/>
    <property type="project" value="UniProtKB-KW"/>
</dbReference>
<dbReference type="EMBL" id="LNTB01000001">
    <property type="protein sequence ID" value="KSW11639.1"/>
    <property type="molecule type" value="Genomic_DNA"/>
</dbReference>
<evidence type="ECO:0000313" key="11">
    <source>
        <dbReference type="Proteomes" id="UP000053352"/>
    </source>
</evidence>
<dbReference type="PROSITE" id="PS51273">
    <property type="entry name" value="GATASE_TYPE_1"/>
    <property type="match status" value="1"/>
</dbReference>
<comment type="catalytic activity">
    <reaction evidence="6 7">
        <text>L-glutamine + H2O = L-glutamate + NH4(+)</text>
        <dbReference type="Rhea" id="RHEA:15889"/>
        <dbReference type="ChEBI" id="CHEBI:15377"/>
        <dbReference type="ChEBI" id="CHEBI:28938"/>
        <dbReference type="ChEBI" id="CHEBI:29985"/>
        <dbReference type="ChEBI" id="CHEBI:58359"/>
        <dbReference type="EC" id="3.5.1.2"/>
    </reaction>
</comment>
<evidence type="ECO:0000256" key="7">
    <source>
        <dbReference type="HAMAP-Rule" id="MF_01615"/>
    </source>
</evidence>
<dbReference type="PANTHER" id="PTHR31559">
    <property type="entry name" value="PYRIDOXAL 5'-PHOSPHATE SYNTHASE SUBUNIT SNO"/>
    <property type="match status" value="1"/>
</dbReference>
<feature type="active site" description="Charge relay system" evidence="7 8">
    <location>
        <position position="183"/>
    </location>
</feature>
<keyword evidence="5 7" id="KW-0456">Lyase</keyword>
<evidence type="ECO:0000256" key="9">
    <source>
        <dbReference type="PIRSR" id="PIRSR005639-2"/>
    </source>
</evidence>
<dbReference type="EC" id="3.5.1.2" evidence="7"/>
<accession>A0A0V8RU88</accession>
<evidence type="ECO:0000256" key="5">
    <source>
        <dbReference type="ARBA" id="ARBA00023239"/>
    </source>
</evidence>
<dbReference type="InterPro" id="IPR021196">
    <property type="entry name" value="PdxT/SNO_CS"/>
</dbReference>
<dbReference type="PROSITE" id="PS01236">
    <property type="entry name" value="PDXT_SNO_1"/>
    <property type="match status" value="1"/>
</dbReference>
<dbReference type="RefSeq" id="WP_058370314.1">
    <property type="nucleotide sequence ID" value="NZ_LNTB01000001.1"/>
</dbReference>
<dbReference type="Gene3D" id="3.40.50.880">
    <property type="match status" value="1"/>
</dbReference>
<proteinExistence type="inferred from homology"/>
<comment type="pathway">
    <text evidence="7">Cofactor biosynthesis; pyridoxal 5'-phosphate biosynthesis.</text>
</comment>
<protein>
    <recommendedName>
        <fullName evidence="7">Pyridoxal 5'-phosphate synthase subunit PdxT</fullName>
        <ecNumber evidence="7">4.3.3.6</ecNumber>
    </recommendedName>
    <alternativeName>
        <fullName evidence="7">Pdx2</fullName>
    </alternativeName>
    <alternativeName>
        <fullName evidence="7">Pyridoxal 5'-phosphate synthase glutaminase subunit</fullName>
        <ecNumber evidence="7">3.5.1.2</ecNumber>
    </alternativeName>
</protein>
<dbReference type="HAMAP" id="MF_01615">
    <property type="entry name" value="PdxT"/>
    <property type="match status" value="1"/>
</dbReference>
<dbReference type="GO" id="GO:0006543">
    <property type="term" value="P:L-glutamine catabolic process"/>
    <property type="evidence" value="ECO:0007669"/>
    <property type="project" value="UniProtKB-UniRule"/>
</dbReference>
<evidence type="ECO:0000256" key="4">
    <source>
        <dbReference type="ARBA" id="ARBA00022962"/>
    </source>
</evidence>
<dbReference type="UniPathway" id="UPA00245"/>
<keyword evidence="11" id="KW-1185">Reference proteome</keyword>
<keyword evidence="4 7" id="KW-0315">Glutamine amidotransferase</keyword>
<comment type="similarity">
    <text evidence="1 7">Belongs to the glutaminase PdxT/SNO family.</text>
</comment>
<dbReference type="GO" id="GO:0005829">
    <property type="term" value="C:cytosol"/>
    <property type="evidence" value="ECO:0007669"/>
    <property type="project" value="TreeGrafter"/>
</dbReference>
<dbReference type="Proteomes" id="UP000053352">
    <property type="component" value="Unassembled WGS sequence"/>
</dbReference>
<dbReference type="GO" id="GO:0042823">
    <property type="term" value="P:pyridoxal phosphate biosynthetic process"/>
    <property type="evidence" value="ECO:0007669"/>
    <property type="project" value="UniProtKB-UniRule"/>
</dbReference>
<dbReference type="OrthoDB" id="26717at2157"/>
<sequence length="200" mass="22034">MKIGIIALQGGFYEHHYMLRKLAGETGWSIEPVFVRKPSDLRGVDAVIIPGGESTTIGVVARRLGLLEELRDLLASGLPAMGTCAGAALLAKSVRDRVVGETKQPLLAVMDIEVVRNYFGRQRESFEVDLRIPAIGGKPFRGVFIRAPAITRLWGRTQKLAELDGVAVAAEEDGKLALAFHPELTGDTRLHRYFMERVKR</sequence>
<dbReference type="GO" id="GO:0008614">
    <property type="term" value="P:pyridoxine metabolic process"/>
    <property type="evidence" value="ECO:0007669"/>
    <property type="project" value="TreeGrafter"/>
</dbReference>
<evidence type="ECO:0000256" key="6">
    <source>
        <dbReference type="ARBA" id="ARBA00049534"/>
    </source>
</evidence>
<dbReference type="CDD" id="cd01749">
    <property type="entry name" value="GATase1_PB"/>
    <property type="match status" value="1"/>
</dbReference>
<keyword evidence="10" id="KW-0808">Transferase</keyword>
<dbReference type="Pfam" id="PF01174">
    <property type="entry name" value="SNO"/>
    <property type="match status" value="1"/>
</dbReference>
<dbReference type="GO" id="GO:0036381">
    <property type="term" value="F:pyridoxal 5'-phosphate synthase (glutamine hydrolysing) activity"/>
    <property type="evidence" value="ECO:0007669"/>
    <property type="project" value="UniProtKB-UniRule"/>
</dbReference>
<dbReference type="InterPro" id="IPR002161">
    <property type="entry name" value="PdxT/SNO"/>
</dbReference>
<evidence type="ECO:0000256" key="1">
    <source>
        <dbReference type="ARBA" id="ARBA00008345"/>
    </source>
</evidence>
<dbReference type="SUPFAM" id="SSF52317">
    <property type="entry name" value="Class I glutamine amidotransferase-like"/>
    <property type="match status" value="1"/>
</dbReference>
<evidence type="ECO:0000256" key="3">
    <source>
        <dbReference type="ARBA" id="ARBA00022898"/>
    </source>
</evidence>
<evidence type="ECO:0000256" key="2">
    <source>
        <dbReference type="ARBA" id="ARBA00022801"/>
    </source>
</evidence>
<name>A0A0V8RU88_PYROC</name>
<evidence type="ECO:0000313" key="10">
    <source>
        <dbReference type="EMBL" id="KSW11639.1"/>
    </source>
</evidence>